<dbReference type="Pfam" id="PF10082">
    <property type="entry name" value="BBP2_2"/>
    <property type="match status" value="1"/>
</dbReference>
<dbReference type="Proteomes" id="UP000298714">
    <property type="component" value="Chromosome"/>
</dbReference>
<gene>
    <name evidence="1" type="ORF">E6W36_02425</name>
</gene>
<protein>
    <submittedName>
        <fullName evidence="1">Uncharacterized protein</fullName>
    </submittedName>
</protein>
<name>A0A4D7C834_9SPHN</name>
<evidence type="ECO:0000313" key="1">
    <source>
        <dbReference type="EMBL" id="QCI78873.1"/>
    </source>
</evidence>
<proteinExistence type="predicted"/>
<organism evidence="1 2">
    <name type="scientific">Hankyongella ginsenosidimutans</name>
    <dbReference type="NCBI Taxonomy" id="1763828"/>
    <lineage>
        <taxon>Bacteria</taxon>
        <taxon>Pseudomonadati</taxon>
        <taxon>Pseudomonadota</taxon>
        <taxon>Alphaproteobacteria</taxon>
        <taxon>Sphingomonadales</taxon>
        <taxon>Sphingomonadaceae</taxon>
        <taxon>Hankyongella</taxon>
    </lineage>
</organism>
<reference evidence="2" key="1">
    <citation type="submission" date="2019-04" db="EMBL/GenBank/DDBJ databases">
        <title>Complete genome sequence of Sphingomonas sp. W1-2-3.</title>
        <authorList>
            <person name="Im W.T."/>
        </authorList>
    </citation>
    <scope>NUCLEOTIDE SEQUENCE [LARGE SCALE GENOMIC DNA]</scope>
    <source>
        <strain evidence="2">W1-2-3</strain>
    </source>
</reference>
<dbReference type="KEGG" id="hgn:E6W36_02425"/>
<dbReference type="AlphaFoldDB" id="A0A4D7C834"/>
<accession>A0A4D7C834</accession>
<evidence type="ECO:0000313" key="2">
    <source>
        <dbReference type="Proteomes" id="UP000298714"/>
    </source>
</evidence>
<keyword evidence="2" id="KW-1185">Reference proteome</keyword>
<sequence>MFRLRSGSLGVTYDRRKFTGNLSLFFQTRDLLSFVPLPGVPDALEPTNIGDRDRSVGAFLTNSYKIGRKSSVSLDLFYSALRFQLSEGRNDNFYGGSVSYTYSLGRYVNLFSRVYGSQRTSNFNTGFDSNDFSVSVGATARF</sequence>
<dbReference type="RefSeq" id="WP_222873648.1">
    <property type="nucleotide sequence ID" value="NZ_CP039704.1"/>
</dbReference>
<dbReference type="InterPro" id="IPR018759">
    <property type="entry name" value="BBP2_2"/>
</dbReference>
<dbReference type="EMBL" id="CP039704">
    <property type="protein sequence ID" value="QCI78873.1"/>
    <property type="molecule type" value="Genomic_DNA"/>
</dbReference>